<dbReference type="Proteomes" id="UP001148018">
    <property type="component" value="Unassembled WGS sequence"/>
</dbReference>
<name>A0A9Q0D984_9TELE</name>
<feature type="compositionally biased region" description="Polar residues" evidence="1">
    <location>
        <begin position="72"/>
        <end position="83"/>
    </location>
</feature>
<dbReference type="AlphaFoldDB" id="A0A9Q0D984"/>
<comment type="caution">
    <text evidence="2">The sequence shown here is derived from an EMBL/GenBank/DDBJ whole genome shotgun (WGS) entry which is preliminary data.</text>
</comment>
<sequence>MTLSNVSLGGYRPPSVAGPVSRSDELGFGSLWSTLRPNGYPGLQNQQFDREENENHDFVPGAWQEGRDLEDTQTASGPNTASQDGKKQRNLLKHWVNPPLLVQFIGKIG</sequence>
<gene>
    <name evidence="2" type="ORF">NHX12_015079</name>
</gene>
<feature type="region of interest" description="Disordered" evidence="1">
    <location>
        <begin position="39"/>
        <end position="90"/>
    </location>
</feature>
<dbReference type="EMBL" id="JANIIK010000119">
    <property type="protein sequence ID" value="KAJ3584584.1"/>
    <property type="molecule type" value="Genomic_DNA"/>
</dbReference>
<protein>
    <submittedName>
        <fullName evidence="2">Uncharacterized protein</fullName>
    </submittedName>
</protein>
<accession>A0A9Q0D984</accession>
<evidence type="ECO:0000256" key="1">
    <source>
        <dbReference type="SAM" id="MobiDB-lite"/>
    </source>
</evidence>
<evidence type="ECO:0000313" key="3">
    <source>
        <dbReference type="Proteomes" id="UP001148018"/>
    </source>
</evidence>
<organism evidence="2 3">
    <name type="scientific">Muraenolepis orangiensis</name>
    <name type="common">Patagonian moray cod</name>
    <dbReference type="NCBI Taxonomy" id="630683"/>
    <lineage>
        <taxon>Eukaryota</taxon>
        <taxon>Metazoa</taxon>
        <taxon>Chordata</taxon>
        <taxon>Craniata</taxon>
        <taxon>Vertebrata</taxon>
        <taxon>Euteleostomi</taxon>
        <taxon>Actinopterygii</taxon>
        <taxon>Neopterygii</taxon>
        <taxon>Teleostei</taxon>
        <taxon>Neoteleostei</taxon>
        <taxon>Acanthomorphata</taxon>
        <taxon>Zeiogadaria</taxon>
        <taxon>Gadariae</taxon>
        <taxon>Gadiformes</taxon>
        <taxon>Muraenolepidoidei</taxon>
        <taxon>Muraenolepididae</taxon>
        <taxon>Muraenolepis</taxon>
    </lineage>
</organism>
<reference evidence="2" key="1">
    <citation type="submission" date="2022-07" db="EMBL/GenBank/DDBJ databases">
        <title>Chromosome-level genome of Muraenolepis orangiensis.</title>
        <authorList>
            <person name="Kim J."/>
        </authorList>
    </citation>
    <scope>NUCLEOTIDE SEQUENCE</scope>
    <source>
        <strain evidence="2">KU_S4_2022</strain>
        <tissue evidence="2">Muscle</tissue>
    </source>
</reference>
<feature type="region of interest" description="Disordered" evidence="1">
    <location>
        <begin position="1"/>
        <end position="23"/>
    </location>
</feature>
<feature type="compositionally biased region" description="Basic and acidic residues" evidence="1">
    <location>
        <begin position="48"/>
        <end position="57"/>
    </location>
</feature>
<dbReference type="OrthoDB" id="10051515at2759"/>
<keyword evidence="3" id="KW-1185">Reference proteome</keyword>
<proteinExistence type="predicted"/>
<evidence type="ECO:0000313" key="2">
    <source>
        <dbReference type="EMBL" id="KAJ3584584.1"/>
    </source>
</evidence>